<dbReference type="Gene3D" id="1.10.10.10">
    <property type="entry name" value="Winged helix-like DNA-binding domain superfamily/Winged helix DNA-binding domain"/>
    <property type="match status" value="1"/>
</dbReference>
<dbReference type="Proteomes" id="UP000220611">
    <property type="component" value="Unassembled WGS sequence"/>
</dbReference>
<reference evidence="4 6" key="2">
    <citation type="submission" date="2007-08" db="EMBL/GenBank/DDBJ databases">
        <authorList>
            <person name="Fulton L."/>
            <person name="Clifton S."/>
            <person name="Fulton B."/>
            <person name="Xu J."/>
            <person name="Minx P."/>
            <person name="Pepin K.H."/>
            <person name="Johnson M."/>
            <person name="Thiruvilangam P."/>
            <person name="Bhonagiri V."/>
            <person name="Nash W.E."/>
            <person name="Wang C."/>
            <person name="Mardis E.R."/>
            <person name="Wilson R.K."/>
        </authorList>
    </citation>
    <scope>NUCLEOTIDE SEQUENCE [LARGE SCALE GENOMIC DNA]</scope>
    <source>
        <strain evidence="4 6">DSM 753</strain>
    </source>
</reference>
<dbReference type="GO" id="GO:0003677">
    <property type="term" value="F:DNA binding"/>
    <property type="evidence" value="ECO:0007669"/>
    <property type="project" value="InterPro"/>
</dbReference>
<reference evidence="4 6" key="1">
    <citation type="submission" date="2007-08" db="EMBL/GenBank/DDBJ databases">
        <title>Draft genome sequence of Clostridium leptum (DSM 753).</title>
        <authorList>
            <person name="Sudarsanam P."/>
            <person name="Ley R."/>
            <person name="Guruge J."/>
            <person name="Turnbaugh P.J."/>
            <person name="Mahowald M."/>
            <person name="Liep D."/>
            <person name="Gordon J."/>
        </authorList>
    </citation>
    <scope>NUCLEOTIDE SEQUENCE [LARGE SCALE GENOMIC DNA]</scope>
    <source>
        <strain evidence="4 6">DSM 753</strain>
    </source>
</reference>
<evidence type="ECO:0000313" key="4">
    <source>
        <dbReference type="EMBL" id="EDO59516.1"/>
    </source>
</evidence>
<comment type="subunit">
    <text evidence="2">Homodimer.</text>
</comment>
<dbReference type="InterPro" id="IPR022689">
    <property type="entry name" value="Iron_dep_repressor"/>
</dbReference>
<sequence>MLSAAKKRYLFAIYELGQTGKPIRSKDIASSLKLKPPSVSKMLNALSEDDLIEKEFYGTVTFTQSGAAMANQLYMDYLTLFAFFHQALEIPEFHARKDAILCLCDLSEPSRKKIASVILDSRGVS</sequence>
<comment type="subcellular location">
    <subcellularLocation>
        <location evidence="1">Cytoplasm</location>
    </subcellularLocation>
</comment>
<dbReference type="SMART" id="SM00529">
    <property type="entry name" value="HTH_DTXR"/>
    <property type="match status" value="1"/>
</dbReference>
<dbReference type="HOGENOM" id="CLU_069532_3_2_9"/>
<proteinExistence type="predicted"/>
<evidence type="ECO:0000313" key="5">
    <source>
        <dbReference type="EMBL" id="PEQ25122.1"/>
    </source>
</evidence>
<gene>
    <name evidence="5" type="ORF">CH238_03540</name>
    <name evidence="4" type="ORF">CLOLEP_03566</name>
</gene>
<feature type="domain" description="HTH dtxR-type" evidence="3">
    <location>
        <begin position="1"/>
        <end position="63"/>
    </location>
</feature>
<dbReference type="SUPFAM" id="SSF46785">
    <property type="entry name" value="Winged helix' DNA-binding domain"/>
    <property type="match status" value="1"/>
</dbReference>
<comment type="caution">
    <text evidence="4">The sequence shown here is derived from an EMBL/GenBank/DDBJ whole genome shotgun (WGS) entry which is preliminary data.</text>
</comment>
<dbReference type="GO" id="GO:0005737">
    <property type="term" value="C:cytoplasm"/>
    <property type="evidence" value="ECO:0007669"/>
    <property type="project" value="UniProtKB-SubCell"/>
</dbReference>
<evidence type="ECO:0000256" key="2">
    <source>
        <dbReference type="ARBA" id="ARBA00011738"/>
    </source>
</evidence>
<evidence type="ECO:0000259" key="3">
    <source>
        <dbReference type="PROSITE" id="PS50944"/>
    </source>
</evidence>
<dbReference type="PROSITE" id="PS50944">
    <property type="entry name" value="HTH_DTXR"/>
    <property type="match status" value="1"/>
</dbReference>
<evidence type="ECO:0000313" key="7">
    <source>
        <dbReference type="Proteomes" id="UP000220611"/>
    </source>
</evidence>
<reference evidence="5 7" key="3">
    <citation type="submission" date="2017-07" db="EMBL/GenBank/DDBJ databases">
        <title>Prevalence of linear plasmids in Cutibacterium (Propionibacterium) acnes isolates obtained from prostatic tissue.</title>
        <authorList>
            <person name="Davidsson S."/>
            <person name="Carlsson J."/>
            <person name="Molling P."/>
            <person name="Andren O."/>
            <person name="Andersson S.-O."/>
            <person name="Brzuszkiewicz E."/>
            <person name="Poehlein A."/>
            <person name="Al-Zeer M."/>
            <person name="Brinkmann V."/>
            <person name="Scavenius C."/>
            <person name="Nazipi S."/>
            <person name="Soderquist B."/>
            <person name="Bruggemann H."/>
        </authorList>
    </citation>
    <scope>NUCLEOTIDE SEQUENCE [LARGE SCALE GENOMIC DNA]</scope>
    <source>
        <strain evidence="5 7">DSM 753</strain>
    </source>
</reference>
<dbReference type="EMBL" id="ABCB02000021">
    <property type="protein sequence ID" value="EDO59516.1"/>
    <property type="molecule type" value="Genomic_DNA"/>
</dbReference>
<dbReference type="EMBL" id="NOXF01000002">
    <property type="protein sequence ID" value="PEQ25122.1"/>
    <property type="molecule type" value="Genomic_DNA"/>
</dbReference>
<dbReference type="PANTHER" id="PTHR33238">
    <property type="entry name" value="IRON (METAL) DEPENDENT REPRESSOR, DTXR FAMILY"/>
    <property type="match status" value="1"/>
</dbReference>
<evidence type="ECO:0000256" key="1">
    <source>
        <dbReference type="ARBA" id="ARBA00004496"/>
    </source>
</evidence>
<dbReference type="InterPro" id="IPR022687">
    <property type="entry name" value="HTH_DTXR"/>
</dbReference>
<evidence type="ECO:0000313" key="6">
    <source>
        <dbReference type="Proteomes" id="UP000003490"/>
    </source>
</evidence>
<dbReference type="GO" id="GO:0046914">
    <property type="term" value="F:transition metal ion binding"/>
    <property type="evidence" value="ECO:0007669"/>
    <property type="project" value="InterPro"/>
</dbReference>
<dbReference type="eggNOG" id="COG1321">
    <property type="taxonomic scope" value="Bacteria"/>
</dbReference>
<protein>
    <submittedName>
        <fullName evidence="4">Iron dependent repressor DNA binding domain protein</fullName>
    </submittedName>
    <submittedName>
        <fullName evidence="5">Metal-dependent transcriptional regulator</fullName>
    </submittedName>
</protein>
<organism evidence="4 6">
    <name type="scientific">[Clostridium] leptum DSM 753</name>
    <dbReference type="NCBI Taxonomy" id="428125"/>
    <lineage>
        <taxon>Bacteria</taxon>
        <taxon>Bacillati</taxon>
        <taxon>Bacillota</taxon>
        <taxon>Clostridia</taxon>
        <taxon>Eubacteriales</taxon>
        <taxon>Oscillospiraceae</taxon>
        <taxon>Oscillospiraceae incertae sedis</taxon>
    </lineage>
</organism>
<dbReference type="AlphaFoldDB" id="A7VY87"/>
<keyword evidence="7" id="KW-1185">Reference proteome</keyword>
<name>A7VY87_9FIRM</name>
<accession>A7VY87</accession>
<dbReference type="PANTHER" id="PTHR33238:SF11">
    <property type="entry name" value="TRANSCRIPTIONAL REGULATOR MNTR"/>
    <property type="match status" value="1"/>
</dbReference>
<dbReference type="GO" id="GO:0003700">
    <property type="term" value="F:DNA-binding transcription factor activity"/>
    <property type="evidence" value="ECO:0007669"/>
    <property type="project" value="InterPro"/>
</dbReference>
<dbReference type="Pfam" id="PF01325">
    <property type="entry name" value="Fe_dep_repress"/>
    <property type="match status" value="1"/>
</dbReference>
<dbReference type="Proteomes" id="UP000003490">
    <property type="component" value="Unassembled WGS sequence"/>
</dbReference>
<dbReference type="OrthoDB" id="1850794at2"/>
<dbReference type="InterPro" id="IPR036390">
    <property type="entry name" value="WH_DNA-bd_sf"/>
</dbReference>
<dbReference type="InterPro" id="IPR036388">
    <property type="entry name" value="WH-like_DNA-bd_sf"/>
</dbReference>
<dbReference type="InterPro" id="IPR050536">
    <property type="entry name" value="DtxR_MntR_Metal-Reg"/>
</dbReference>